<dbReference type="Proteomes" id="UP001283361">
    <property type="component" value="Unassembled WGS sequence"/>
</dbReference>
<sequence length="77" mass="8869">MKFYAVLAVFLSVAAVASASLQKEACRKEWCDKNEIQKTTIDGKDYCCIDSFHRYMIVEWVPQGGNKLVKRCFCRLN</sequence>
<evidence type="ECO:0000256" key="1">
    <source>
        <dbReference type="SAM" id="SignalP"/>
    </source>
</evidence>
<comment type="caution">
    <text evidence="2">The sequence shown here is derived from an EMBL/GenBank/DDBJ whole genome shotgun (WGS) entry which is preliminary data.</text>
</comment>
<feature type="signal peptide" evidence="1">
    <location>
        <begin position="1"/>
        <end position="19"/>
    </location>
</feature>
<evidence type="ECO:0000313" key="3">
    <source>
        <dbReference type="Proteomes" id="UP001283361"/>
    </source>
</evidence>
<gene>
    <name evidence="2" type="ORF">RRG08_051589</name>
</gene>
<proteinExistence type="predicted"/>
<keyword evidence="1" id="KW-0732">Signal</keyword>
<name>A0AAE1A3Q6_9GAST</name>
<accession>A0AAE1A3Q6</accession>
<organism evidence="2 3">
    <name type="scientific">Elysia crispata</name>
    <name type="common">lettuce slug</name>
    <dbReference type="NCBI Taxonomy" id="231223"/>
    <lineage>
        <taxon>Eukaryota</taxon>
        <taxon>Metazoa</taxon>
        <taxon>Spiralia</taxon>
        <taxon>Lophotrochozoa</taxon>
        <taxon>Mollusca</taxon>
        <taxon>Gastropoda</taxon>
        <taxon>Heterobranchia</taxon>
        <taxon>Euthyneura</taxon>
        <taxon>Panpulmonata</taxon>
        <taxon>Sacoglossa</taxon>
        <taxon>Placobranchoidea</taxon>
        <taxon>Plakobranchidae</taxon>
        <taxon>Elysia</taxon>
    </lineage>
</organism>
<dbReference type="AlphaFoldDB" id="A0AAE1A3Q6"/>
<reference evidence="2" key="1">
    <citation type="journal article" date="2023" name="G3 (Bethesda)">
        <title>A reference genome for the long-term kleptoplast-retaining sea slug Elysia crispata morphotype clarki.</title>
        <authorList>
            <person name="Eastman K.E."/>
            <person name="Pendleton A.L."/>
            <person name="Shaikh M.A."/>
            <person name="Suttiyut T."/>
            <person name="Ogas R."/>
            <person name="Tomko P."/>
            <person name="Gavelis G."/>
            <person name="Widhalm J.R."/>
            <person name="Wisecaver J.H."/>
        </authorList>
    </citation>
    <scope>NUCLEOTIDE SEQUENCE</scope>
    <source>
        <strain evidence="2">ECLA1</strain>
    </source>
</reference>
<evidence type="ECO:0000313" key="2">
    <source>
        <dbReference type="EMBL" id="KAK3780111.1"/>
    </source>
</evidence>
<feature type="chain" id="PRO_5041931580" evidence="1">
    <location>
        <begin position="20"/>
        <end position="77"/>
    </location>
</feature>
<dbReference type="EMBL" id="JAWDGP010002758">
    <property type="protein sequence ID" value="KAK3780111.1"/>
    <property type="molecule type" value="Genomic_DNA"/>
</dbReference>
<keyword evidence="3" id="KW-1185">Reference proteome</keyword>
<protein>
    <submittedName>
        <fullName evidence="2">Uncharacterized protein</fullName>
    </submittedName>
</protein>